<gene>
    <name evidence="2" type="ORF">AK812_SmicGene3269</name>
</gene>
<name>A0A1Q9EZA6_SYMMI</name>
<evidence type="ECO:0000313" key="3">
    <source>
        <dbReference type="Proteomes" id="UP000186817"/>
    </source>
</evidence>
<evidence type="ECO:0000256" key="1">
    <source>
        <dbReference type="SAM" id="MobiDB-lite"/>
    </source>
</evidence>
<proteinExistence type="predicted"/>
<dbReference type="OrthoDB" id="415691at2759"/>
<feature type="compositionally biased region" description="Low complexity" evidence="1">
    <location>
        <begin position="418"/>
        <end position="430"/>
    </location>
</feature>
<dbReference type="EMBL" id="LSRX01000038">
    <property type="protein sequence ID" value="OLQ12741.1"/>
    <property type="molecule type" value="Genomic_DNA"/>
</dbReference>
<evidence type="ECO:0000313" key="2">
    <source>
        <dbReference type="EMBL" id="OLQ12741.1"/>
    </source>
</evidence>
<dbReference type="Proteomes" id="UP000186817">
    <property type="component" value="Unassembled WGS sequence"/>
</dbReference>
<feature type="region of interest" description="Disordered" evidence="1">
    <location>
        <begin position="406"/>
        <end position="434"/>
    </location>
</feature>
<accession>A0A1Q9EZA6</accession>
<sequence length="1368" mass="152336">MTAVALRTVMVKRVVRAMIPRDKPGDNGVETGHLAGGATRGVKLTKARIVLGGLRSLATGGTMTRGGMNGTDGVLHPTARALQTAERVTESPRNPQRIHGRVLSLGEILLGGKKDKGFRGKPQEGMRGPSEKMIVSSFSGCTGDQGDDIGTSEQQGLTLYQHLTDKAWIDAERLDVDRLASKDGVEYLIDWIKDRYLDAQVTQIGRSLSGFFRGLHRKANQSVRDYMAEFDRAFARLGEVGCHLPDVAAAWVFVDRMGLEEQAELNLLASVGNQYSLKSLQQAAIVHDRGLRKPWEGGSRAPRKEWTTRKPYVANMAAINEADDLDPDDSFMMDDDSQDYVDEDVAQDLYQAYMTHETAKAKYRESMKLRGSDPNTLKQMAVDKLRMAKSKSFCAGCKRRGHWHRDPECPLNKGGTGSTTATTGTSSTTPSPAPVKPSFPCHVVNVTWEITEPTPPGLLAITDTACSRSVAGAGWIDLYLAEARNGGCEPLFLNCNEAFRFGASKVFVASYGAVLCFELGAKKVCLKAAVVNGEVPLLVSRPALGKMGTVIDVEYNRAFFRALQVEDMALQITDTGHPAFPIRPSSLPESCRAAPNWEQAEIQIFPPREQYIGANGNGFLSDREFLVPDSSDPLRARATSWMVTSESVGEAEVNSISSEEGSLGKQSEFKHVFYPKKIGLATKNLLLDVTFNPETFASWWSGSAMAHKSDLLTAPVVTRAKTLSEFTKLELIKEAKARNLWFSESWTAIEIRSLIQEEKAMELGYHIPAYATKDTLMRILRDQKGMGPQSILGFGRFKGKAFKDTPESYRAWALREVSSHDNPSEELVMFANWTSPKEVPDYLDPELNAKIPYIEAKSMAMGSEPQAPRTPPTRRTAETLEEARAIRMDQEIPPGVDEEVKYLEERLAILKDKHGPPPLPPEHLYSGENDNNPEERIEKDTYVDNEPDANPNQEDDEEIGEFFGSMNLEGNGDVFQCQTFEVSKRDLRDQCEILAKEKMKEKAFDYQDLLEIARVLPLRKLRRGKALQRSGGESFEYFVGGLYTHGPFVGLTKSSYELPWTIKYLNTFVRSQGVGEWTSFVLFRNTETGKHTDKHNLFGSTIKTVSFGNFSGGGLWVEGMPPEGCSTETSYRDGSEGYIVNTKEKIFCFDGKTPHATQAWEGERWTLSCYVTRGYPKSTVTMRDELRELRFPLRGVPLGDGDRGPHGGDRPMKSVRKGLWKKAGRLAALTAWCTAAATTWLSGEYPLGRDNNAVALFEIGGYRKTIDVTNIDYLAAEPYGYQPDSDVQWNPLVVQQTVRDLLPAVLWIHADVAGEILPSIFPYICEQVDHGRQLVLEAPPRHPCWDTRAVKELIEKYHERRREMETKT</sequence>
<comment type="caution">
    <text evidence="2">The sequence shown here is derived from an EMBL/GenBank/DDBJ whole genome shotgun (WGS) entry which is preliminary data.</text>
</comment>
<evidence type="ECO:0008006" key="4">
    <source>
        <dbReference type="Google" id="ProtNLM"/>
    </source>
</evidence>
<protein>
    <recommendedName>
        <fullName evidence="4">Copia protein</fullName>
    </recommendedName>
</protein>
<organism evidence="2 3">
    <name type="scientific">Symbiodinium microadriaticum</name>
    <name type="common">Dinoflagellate</name>
    <name type="synonym">Zooxanthella microadriatica</name>
    <dbReference type="NCBI Taxonomy" id="2951"/>
    <lineage>
        <taxon>Eukaryota</taxon>
        <taxon>Sar</taxon>
        <taxon>Alveolata</taxon>
        <taxon>Dinophyceae</taxon>
        <taxon>Suessiales</taxon>
        <taxon>Symbiodiniaceae</taxon>
        <taxon>Symbiodinium</taxon>
    </lineage>
</organism>
<reference evidence="2 3" key="1">
    <citation type="submission" date="2016-02" db="EMBL/GenBank/DDBJ databases">
        <title>Genome analysis of coral dinoflagellate symbionts highlights evolutionary adaptations to a symbiotic lifestyle.</title>
        <authorList>
            <person name="Aranda M."/>
            <person name="Li Y."/>
            <person name="Liew Y.J."/>
            <person name="Baumgarten S."/>
            <person name="Simakov O."/>
            <person name="Wilson M."/>
            <person name="Piel J."/>
            <person name="Ashoor H."/>
            <person name="Bougouffa S."/>
            <person name="Bajic V.B."/>
            <person name="Ryu T."/>
            <person name="Ravasi T."/>
            <person name="Bayer T."/>
            <person name="Micklem G."/>
            <person name="Kim H."/>
            <person name="Bhak J."/>
            <person name="Lajeunesse T.C."/>
            <person name="Voolstra C.R."/>
        </authorList>
    </citation>
    <scope>NUCLEOTIDE SEQUENCE [LARGE SCALE GENOMIC DNA]</scope>
    <source>
        <strain evidence="2 3">CCMP2467</strain>
    </source>
</reference>
<keyword evidence="3" id="KW-1185">Reference proteome</keyword>
<feature type="region of interest" description="Disordered" evidence="1">
    <location>
        <begin position="912"/>
        <end position="935"/>
    </location>
</feature>